<keyword evidence="2" id="KW-1185">Reference proteome</keyword>
<evidence type="ECO:0000313" key="1">
    <source>
        <dbReference type="EMBL" id="QIZ73052.1"/>
    </source>
</evidence>
<accession>A0A6H1U2F9</accession>
<dbReference type="KEGG" id="oxy:HCG48_22635"/>
<dbReference type="InterPro" id="IPR052927">
    <property type="entry name" value="DCC_oxidoreductase"/>
</dbReference>
<dbReference type="GO" id="GO:0015035">
    <property type="term" value="F:protein-disulfide reductase activity"/>
    <property type="evidence" value="ECO:0007669"/>
    <property type="project" value="InterPro"/>
</dbReference>
<dbReference type="PANTHER" id="PTHR33639:SF2">
    <property type="entry name" value="DUF393 DOMAIN-CONTAINING PROTEIN"/>
    <property type="match status" value="1"/>
</dbReference>
<dbReference type="Pfam" id="PF04134">
    <property type="entry name" value="DCC1-like"/>
    <property type="match status" value="1"/>
</dbReference>
<organism evidence="1 2">
    <name type="scientific">Oxynema aestuarii AP17</name>
    <dbReference type="NCBI Taxonomy" id="2064643"/>
    <lineage>
        <taxon>Bacteria</taxon>
        <taxon>Bacillati</taxon>
        <taxon>Cyanobacteriota</taxon>
        <taxon>Cyanophyceae</taxon>
        <taxon>Oscillatoriophycideae</taxon>
        <taxon>Oscillatoriales</taxon>
        <taxon>Oscillatoriaceae</taxon>
        <taxon>Oxynema</taxon>
        <taxon>Oxynema aestuarii</taxon>
    </lineage>
</organism>
<evidence type="ECO:0000313" key="2">
    <source>
        <dbReference type="Proteomes" id="UP000500857"/>
    </source>
</evidence>
<protein>
    <submittedName>
        <fullName evidence="1">DUF393 domain-containing protein</fullName>
    </submittedName>
</protein>
<dbReference type="EMBL" id="CP051167">
    <property type="protein sequence ID" value="QIZ73052.1"/>
    <property type="molecule type" value="Genomic_DNA"/>
</dbReference>
<name>A0A6H1U2F9_9CYAN</name>
<sequence length="138" mass="15782">MTYIVIYDGNCNLCSNLVQLLESLDKGDRFRYIPMQDERSLQKLQITPEDCELGMILIDGDRLEKRWQGSDAAEEIGRLLPGGEGFVTAYRSLPGLKWTGDRLYEQVRDRRYTLFGKRSQTYQSPYPADCSACQSGNL</sequence>
<dbReference type="RefSeq" id="WP_168571198.1">
    <property type="nucleotide sequence ID" value="NZ_CP051167.1"/>
</dbReference>
<dbReference type="InterPro" id="IPR007263">
    <property type="entry name" value="DCC1-like"/>
</dbReference>
<dbReference type="Proteomes" id="UP000500857">
    <property type="component" value="Chromosome"/>
</dbReference>
<dbReference type="PANTHER" id="PTHR33639">
    <property type="entry name" value="THIOL-DISULFIDE OXIDOREDUCTASE DCC"/>
    <property type="match status" value="1"/>
</dbReference>
<reference evidence="1 2" key="1">
    <citation type="submission" date="2020-04" db="EMBL/GenBank/DDBJ databases">
        <authorList>
            <person name="Basu S."/>
            <person name="Maruthanayagam V."/>
            <person name="Chakraborty S."/>
            <person name="Pramanik A."/>
            <person name="Mukherjee J."/>
            <person name="Brink B."/>
        </authorList>
    </citation>
    <scope>NUCLEOTIDE SEQUENCE [LARGE SCALE GENOMIC DNA]</scope>
    <source>
        <strain evidence="1 2">AP17</strain>
    </source>
</reference>
<gene>
    <name evidence="1" type="ORF">HCG48_22635</name>
</gene>
<proteinExistence type="predicted"/>
<dbReference type="AlphaFoldDB" id="A0A6H1U2F9"/>